<protein>
    <submittedName>
        <fullName evidence="1">DUF4880 domain-containing protein</fullName>
    </submittedName>
</protein>
<dbReference type="Proteomes" id="UP000442695">
    <property type="component" value="Unassembled WGS sequence"/>
</dbReference>
<dbReference type="PANTHER" id="PTHR30273:SF2">
    <property type="entry name" value="PROTEIN FECR"/>
    <property type="match status" value="1"/>
</dbReference>
<dbReference type="Gene3D" id="3.55.50.30">
    <property type="match status" value="1"/>
</dbReference>
<dbReference type="AlphaFoldDB" id="A0A1X0ZEY3"/>
<reference evidence="1 2" key="1">
    <citation type="submission" date="2019-12" db="EMBL/GenBank/DDBJ databases">
        <authorList>
            <person name="Woiski C."/>
        </authorList>
    </citation>
    <scope>NUCLEOTIDE SEQUENCE [LARGE SCALE GENOMIC DNA]</scope>
    <source>
        <strain evidence="1 2">BOE100</strain>
    </source>
</reference>
<dbReference type="GO" id="GO:0016989">
    <property type="term" value="F:sigma factor antagonist activity"/>
    <property type="evidence" value="ECO:0007669"/>
    <property type="project" value="TreeGrafter"/>
</dbReference>
<gene>
    <name evidence="1" type="ORF">GN299_30655</name>
</gene>
<accession>A0A1X0ZEY3</accession>
<evidence type="ECO:0000313" key="2">
    <source>
        <dbReference type="Proteomes" id="UP000442695"/>
    </source>
</evidence>
<dbReference type="InterPro" id="IPR012373">
    <property type="entry name" value="Ferrdict_sens_TM"/>
</dbReference>
<dbReference type="PANTHER" id="PTHR30273">
    <property type="entry name" value="PERIPLASMIC SIGNAL SENSOR AND SIGMA FACTOR ACTIVATOR FECR-RELATED"/>
    <property type="match status" value="1"/>
</dbReference>
<proteinExistence type="predicted"/>
<dbReference type="Pfam" id="PF04773">
    <property type="entry name" value="FecR"/>
    <property type="match status" value="1"/>
</dbReference>
<comment type="caution">
    <text evidence="1">The sequence shown here is derived from an EMBL/GenBank/DDBJ whole genome shotgun (WGS) entry which is preliminary data.</text>
</comment>
<name>A0A1X0ZEY3_PSEPU</name>
<dbReference type="InterPro" id="IPR032623">
    <property type="entry name" value="FecR_N"/>
</dbReference>
<dbReference type="InterPro" id="IPR006860">
    <property type="entry name" value="FecR"/>
</dbReference>
<sequence length="316" mass="34698">MTDTVDPFELEDQAIEMLVHLQSGRATAADHLAYERWCQRSEAHALAARKSEALWGAFAHTPKAQQFVALSPRKRRRPARALWAVGLAACLALVMISAGLLRPWSALYADQVTDAGERREVRLQDGSVVWMNADTVLSVGYSQNRRGITLYQGEALFEVAKDPSRPFIVHAAQGDVQAVGTRFDVNQRGDEVTVQVSEGIVQLSSGGQSLRLPAGQSSAYRRGVAPQPGKAVDVQNVATWQRGKLIFNARPLGDVLAELDRYIPGIVYLTDKTLAARRISGIFEVDDPQAALAVLEQTQPLRITRLPLITLVRPKD</sequence>
<evidence type="ECO:0000313" key="1">
    <source>
        <dbReference type="EMBL" id="KAF0251064.1"/>
    </source>
</evidence>
<dbReference type="RefSeq" id="WP_049273576.1">
    <property type="nucleotide sequence ID" value="NZ_JADUCG010000011.1"/>
</dbReference>
<dbReference type="PIRSF" id="PIRSF018266">
    <property type="entry name" value="FecR"/>
    <property type="match status" value="1"/>
</dbReference>
<dbReference type="Pfam" id="PF16220">
    <property type="entry name" value="DUF4880"/>
    <property type="match status" value="1"/>
</dbReference>
<dbReference type="Gene3D" id="2.60.120.1440">
    <property type="match status" value="1"/>
</dbReference>
<organism evidence="1 2">
    <name type="scientific">Pseudomonas putida</name>
    <name type="common">Arthrobacter siderocapsulatus</name>
    <dbReference type="NCBI Taxonomy" id="303"/>
    <lineage>
        <taxon>Bacteria</taxon>
        <taxon>Pseudomonadati</taxon>
        <taxon>Pseudomonadota</taxon>
        <taxon>Gammaproteobacteria</taxon>
        <taxon>Pseudomonadales</taxon>
        <taxon>Pseudomonadaceae</taxon>
        <taxon>Pseudomonas</taxon>
    </lineage>
</organism>
<dbReference type="EMBL" id="WOWR01000071">
    <property type="protein sequence ID" value="KAF0251064.1"/>
    <property type="molecule type" value="Genomic_DNA"/>
</dbReference>